<dbReference type="Proteomes" id="UP000054549">
    <property type="component" value="Unassembled WGS sequence"/>
</dbReference>
<name>A0A0C2SKT4_AMAMK</name>
<accession>A0A0C2SKT4</accession>
<dbReference type="STRING" id="946122.A0A0C2SKT4"/>
<sequence length="107" mass="12596">IHNQYLNEYLLYMMARDILTPPEKQSIQDLMKQADLDVSAIQSILVTRYLNGRHRVPKRGNLHIAWEYAQNPADHHRFISLLWVTPLVFDTILTLIENHPIFMNNSN</sequence>
<dbReference type="AlphaFoldDB" id="A0A0C2SKT4"/>
<dbReference type="HOGENOM" id="CLU_018552_1_0_1"/>
<organism evidence="1 2">
    <name type="scientific">Amanita muscaria (strain Koide BX008)</name>
    <dbReference type="NCBI Taxonomy" id="946122"/>
    <lineage>
        <taxon>Eukaryota</taxon>
        <taxon>Fungi</taxon>
        <taxon>Dikarya</taxon>
        <taxon>Basidiomycota</taxon>
        <taxon>Agaricomycotina</taxon>
        <taxon>Agaricomycetes</taxon>
        <taxon>Agaricomycetidae</taxon>
        <taxon>Agaricales</taxon>
        <taxon>Pluteineae</taxon>
        <taxon>Amanitaceae</taxon>
        <taxon>Amanita</taxon>
    </lineage>
</organism>
<proteinExistence type="predicted"/>
<gene>
    <name evidence="1" type="ORF">M378DRAFT_49566</name>
</gene>
<dbReference type="InParanoid" id="A0A0C2SKT4"/>
<feature type="non-terminal residue" evidence="1">
    <location>
        <position position="107"/>
    </location>
</feature>
<protein>
    <submittedName>
        <fullName evidence="1">Uncharacterized protein</fullName>
    </submittedName>
</protein>
<dbReference type="EMBL" id="KN818717">
    <property type="protein sequence ID" value="KIL54514.1"/>
    <property type="molecule type" value="Genomic_DNA"/>
</dbReference>
<feature type="non-terminal residue" evidence="1">
    <location>
        <position position="1"/>
    </location>
</feature>
<evidence type="ECO:0000313" key="1">
    <source>
        <dbReference type="EMBL" id="KIL54514.1"/>
    </source>
</evidence>
<dbReference type="OrthoDB" id="2408877at2759"/>
<reference evidence="1 2" key="1">
    <citation type="submission" date="2014-04" db="EMBL/GenBank/DDBJ databases">
        <title>Evolutionary Origins and Diversification of the Mycorrhizal Mutualists.</title>
        <authorList>
            <consortium name="DOE Joint Genome Institute"/>
            <consortium name="Mycorrhizal Genomics Consortium"/>
            <person name="Kohler A."/>
            <person name="Kuo A."/>
            <person name="Nagy L.G."/>
            <person name="Floudas D."/>
            <person name="Copeland A."/>
            <person name="Barry K.W."/>
            <person name="Cichocki N."/>
            <person name="Veneault-Fourrey C."/>
            <person name="LaButti K."/>
            <person name="Lindquist E.A."/>
            <person name="Lipzen A."/>
            <person name="Lundell T."/>
            <person name="Morin E."/>
            <person name="Murat C."/>
            <person name="Riley R."/>
            <person name="Ohm R."/>
            <person name="Sun H."/>
            <person name="Tunlid A."/>
            <person name="Henrissat B."/>
            <person name="Grigoriev I.V."/>
            <person name="Hibbett D.S."/>
            <person name="Martin F."/>
        </authorList>
    </citation>
    <scope>NUCLEOTIDE SEQUENCE [LARGE SCALE GENOMIC DNA]</scope>
    <source>
        <strain evidence="1 2">Koide BX008</strain>
    </source>
</reference>
<keyword evidence="2" id="KW-1185">Reference proteome</keyword>
<evidence type="ECO:0000313" key="2">
    <source>
        <dbReference type="Proteomes" id="UP000054549"/>
    </source>
</evidence>